<dbReference type="Gene3D" id="3.40.50.150">
    <property type="entry name" value="Vaccinia Virus protein VP39"/>
    <property type="match status" value="1"/>
</dbReference>
<evidence type="ECO:0000256" key="3">
    <source>
        <dbReference type="ARBA" id="ARBA00022691"/>
    </source>
</evidence>
<feature type="signal peptide" evidence="5">
    <location>
        <begin position="1"/>
        <end position="30"/>
    </location>
</feature>
<dbReference type="CDD" id="cd02440">
    <property type="entry name" value="AdoMet_MTases"/>
    <property type="match status" value="1"/>
</dbReference>
<keyword evidence="5" id="KW-0732">Signal</keyword>
<dbReference type="PROSITE" id="PS51257">
    <property type="entry name" value="PROKAR_LIPOPROTEIN"/>
    <property type="match status" value="1"/>
</dbReference>
<dbReference type="InterPro" id="IPR050447">
    <property type="entry name" value="Erg6_SMT_methyltransf"/>
</dbReference>
<dbReference type="EMBL" id="HBFK01028288">
    <property type="protein sequence ID" value="CAD8750701.1"/>
    <property type="molecule type" value="Transcribed_RNA"/>
</dbReference>
<sequence>MSRLAAAPSAAMMACAVSVLVALCSVPIDAFSAHRIPLLLANKHTLSPALAIRPRSLVGRVGLRMQGTDSGLKERIATFYDQSSPLWEEMWGEHMHMGFYGEDGKAKKTDAQAQIDMVDRLLSHGGVTPSTLSAGMKVLDVGCGVGGSSRHIANKHGCSVTGITLSTVQAQHAADRSEAAGLSGLTDFQVADALDMPFGDSSFDLVWSLEVAEHFPDREKWLKECWRVLKPGGRLLVATWTHREAGEVTGGHKSNMSLEKKERKLLDKICKYYALPEWVQLRDYTTTATTLGFKEEKTDDWSAAIAPFWPAVWRSALSLRGFTGLVKTLRQGLATLLGARAVLLMIRGFKKGLIRMSAFTFVKPK</sequence>
<comment type="similarity">
    <text evidence="4">Belongs to the class I-like SAM-binding methyltransferase superfamily. gTMT family.</text>
</comment>
<evidence type="ECO:0000256" key="1">
    <source>
        <dbReference type="ARBA" id="ARBA00022603"/>
    </source>
</evidence>
<dbReference type="InterPro" id="IPR025774">
    <property type="entry name" value="PiNMT-like"/>
</dbReference>
<keyword evidence="1 4" id="KW-0489">Methyltransferase</keyword>
<dbReference type="PROSITE" id="PS51581">
    <property type="entry name" value="SAM_GTMT"/>
    <property type="match status" value="1"/>
</dbReference>
<feature type="region of interest" description="SAM motif I" evidence="4">
    <location>
        <begin position="138"/>
        <end position="147"/>
    </location>
</feature>
<dbReference type="PANTHER" id="PTHR44068">
    <property type="entry name" value="ZGC:194242"/>
    <property type="match status" value="1"/>
</dbReference>
<evidence type="ECO:0000259" key="6">
    <source>
        <dbReference type="Pfam" id="PF08241"/>
    </source>
</evidence>
<proteinExistence type="inferred from homology"/>
<feature type="region of interest" description="SAM motif II" evidence="4">
    <location>
        <begin position="201"/>
        <end position="209"/>
    </location>
</feature>
<reference evidence="7" key="1">
    <citation type="submission" date="2021-01" db="EMBL/GenBank/DDBJ databases">
        <authorList>
            <person name="Corre E."/>
            <person name="Pelletier E."/>
            <person name="Niang G."/>
            <person name="Scheremetjew M."/>
            <person name="Finn R."/>
            <person name="Kale V."/>
            <person name="Holt S."/>
            <person name="Cochrane G."/>
            <person name="Meng A."/>
            <person name="Brown T."/>
            <person name="Cohen L."/>
        </authorList>
    </citation>
    <scope>NUCLEOTIDE SEQUENCE</scope>
    <source>
        <strain evidence="7">CCMP441</strain>
    </source>
</reference>
<dbReference type="GO" id="GO:0008757">
    <property type="term" value="F:S-adenosylmethionine-dependent methyltransferase activity"/>
    <property type="evidence" value="ECO:0007669"/>
    <property type="project" value="InterPro"/>
</dbReference>
<keyword evidence="2 4" id="KW-0808">Transferase</keyword>
<evidence type="ECO:0000256" key="5">
    <source>
        <dbReference type="SAM" id="SignalP"/>
    </source>
</evidence>
<dbReference type="InterPro" id="IPR029063">
    <property type="entry name" value="SAM-dependent_MTases_sf"/>
</dbReference>
<dbReference type="Pfam" id="PF08241">
    <property type="entry name" value="Methyltransf_11"/>
    <property type="match status" value="1"/>
</dbReference>
<keyword evidence="3 4" id="KW-0949">S-adenosyl-L-methionine</keyword>
<feature type="domain" description="Methyltransferase type 11" evidence="6">
    <location>
        <begin position="139"/>
        <end position="237"/>
    </location>
</feature>
<gene>
    <name evidence="7" type="ORF">HAND1043_LOCUS17205</name>
</gene>
<feature type="chain" id="PRO_5030159823" description="Methyltransferase type 11 domain-containing protein" evidence="5">
    <location>
        <begin position="31"/>
        <end position="365"/>
    </location>
</feature>
<dbReference type="AlphaFoldDB" id="A0A6T8N7B8"/>
<organism evidence="7">
    <name type="scientific">Hemiselmis andersenii</name>
    <name type="common">Cryptophyte alga</name>
    <dbReference type="NCBI Taxonomy" id="464988"/>
    <lineage>
        <taxon>Eukaryota</taxon>
        <taxon>Cryptophyceae</taxon>
        <taxon>Cryptomonadales</taxon>
        <taxon>Hemiselmidaceae</taxon>
        <taxon>Hemiselmis</taxon>
    </lineage>
</organism>
<dbReference type="GO" id="GO:0032259">
    <property type="term" value="P:methylation"/>
    <property type="evidence" value="ECO:0007669"/>
    <property type="project" value="UniProtKB-UniRule"/>
</dbReference>
<evidence type="ECO:0000313" key="7">
    <source>
        <dbReference type="EMBL" id="CAD8750701.1"/>
    </source>
</evidence>
<dbReference type="InterPro" id="IPR013216">
    <property type="entry name" value="Methyltransf_11"/>
</dbReference>
<protein>
    <recommendedName>
        <fullName evidence="6">Methyltransferase type 11 domain-containing protein</fullName>
    </recommendedName>
</protein>
<evidence type="ECO:0000256" key="4">
    <source>
        <dbReference type="PROSITE-ProRule" id="PRU00914"/>
    </source>
</evidence>
<name>A0A6T8N7B8_HEMAN</name>
<accession>A0A6T8N7B8</accession>
<dbReference type="PANTHER" id="PTHR44068:SF11">
    <property type="entry name" value="GERANYL DIPHOSPHATE 2-C-METHYLTRANSFERASE"/>
    <property type="match status" value="1"/>
</dbReference>
<evidence type="ECO:0000256" key="2">
    <source>
        <dbReference type="ARBA" id="ARBA00022679"/>
    </source>
</evidence>
<feature type="region of interest" description="SAM motif III" evidence="4">
    <location>
        <begin position="228"/>
        <end position="237"/>
    </location>
</feature>
<dbReference type="SUPFAM" id="SSF53335">
    <property type="entry name" value="S-adenosyl-L-methionine-dependent methyltransferases"/>
    <property type="match status" value="1"/>
</dbReference>